<organism evidence="2 3">
    <name type="scientific">Paenibacillus cookii</name>
    <dbReference type="NCBI Taxonomy" id="157839"/>
    <lineage>
        <taxon>Bacteria</taxon>
        <taxon>Bacillati</taxon>
        <taxon>Bacillota</taxon>
        <taxon>Bacilli</taxon>
        <taxon>Bacillales</taxon>
        <taxon>Paenibacillaceae</taxon>
        <taxon>Paenibacillus</taxon>
    </lineage>
</organism>
<reference evidence="2 3" key="1">
    <citation type="submission" date="2021-03" db="EMBL/GenBank/DDBJ databases">
        <title>Antimicrobial resistance genes in bacteria isolated from Japanese honey, and their potential for conferring macrolide and lincosamide resistance in the American foulbrood pathogen Paenibacillus larvae.</title>
        <authorList>
            <person name="Okamoto M."/>
            <person name="Kumagai M."/>
            <person name="Kanamori H."/>
            <person name="Takamatsu D."/>
        </authorList>
    </citation>
    <scope>NUCLEOTIDE SEQUENCE [LARGE SCALE GENOMIC DNA]</scope>
    <source>
        <strain evidence="2 3">J21TS3</strain>
    </source>
</reference>
<keyword evidence="1" id="KW-0472">Membrane</keyword>
<evidence type="ECO:0008006" key="4">
    <source>
        <dbReference type="Google" id="ProtNLM"/>
    </source>
</evidence>
<evidence type="ECO:0000313" key="2">
    <source>
        <dbReference type="EMBL" id="GIO68568.1"/>
    </source>
</evidence>
<dbReference type="Proteomes" id="UP000680638">
    <property type="component" value="Unassembled WGS sequence"/>
</dbReference>
<protein>
    <recommendedName>
        <fullName evidence="4">DUF1700 domain-containing protein</fullName>
    </recommendedName>
</protein>
<feature type="transmembrane region" description="Helical" evidence="1">
    <location>
        <begin position="145"/>
        <end position="166"/>
    </location>
</feature>
<evidence type="ECO:0000313" key="3">
    <source>
        <dbReference type="Proteomes" id="UP000680638"/>
    </source>
</evidence>
<feature type="transmembrane region" description="Helical" evidence="1">
    <location>
        <begin position="80"/>
        <end position="98"/>
    </location>
</feature>
<name>A0ABQ4M085_9BACL</name>
<dbReference type="EMBL" id="BORW01000019">
    <property type="protein sequence ID" value="GIO68568.1"/>
    <property type="molecule type" value="Genomic_DNA"/>
</dbReference>
<keyword evidence="1" id="KW-0812">Transmembrane</keyword>
<accession>A0ABQ4M085</accession>
<proteinExistence type="predicted"/>
<comment type="caution">
    <text evidence="2">The sequence shown here is derived from an EMBL/GenBank/DDBJ whole genome shotgun (WGS) entry which is preliminary data.</text>
</comment>
<keyword evidence="3" id="KW-1185">Reference proteome</keyword>
<feature type="transmembrane region" description="Helical" evidence="1">
    <location>
        <begin position="104"/>
        <end position="124"/>
    </location>
</feature>
<gene>
    <name evidence="2" type="ORF">J21TS3_33890</name>
</gene>
<keyword evidence="1" id="KW-1133">Transmembrane helix</keyword>
<dbReference type="RefSeq" id="WP_246537024.1">
    <property type="nucleotide sequence ID" value="NZ_BORW01000019.1"/>
</dbReference>
<evidence type="ECO:0000256" key="1">
    <source>
        <dbReference type="SAM" id="Phobius"/>
    </source>
</evidence>
<dbReference type="Pfam" id="PF22564">
    <property type="entry name" value="HAAS"/>
    <property type="match status" value="1"/>
</dbReference>
<sequence length="189" mass="20710">MISRYGKEYLEKLNRYLEKLPDDERMDAVMEIESHIAEGIANGVPEAVILSRLGDPRKLAKAYRSERLNGLKGMKSLKDVFAVIGFYCTAGLLSVMIVPVLATVAYGFGFCAVLIVIAGILRTFGAAWINMSIGPGMEIATEYSMIYALVVGGIVGGIAFASWLGLKKYLAFLSERYRRVLPGKHTVHG</sequence>